<evidence type="ECO:0000313" key="4">
    <source>
        <dbReference type="Proteomes" id="UP000318704"/>
    </source>
</evidence>
<dbReference type="InterPro" id="IPR041916">
    <property type="entry name" value="Anti_sigma_zinc_sf"/>
</dbReference>
<dbReference type="Proteomes" id="UP000318704">
    <property type="component" value="Chromosome"/>
</dbReference>
<evidence type="ECO:0000313" key="3">
    <source>
        <dbReference type="EMBL" id="QDU00285.1"/>
    </source>
</evidence>
<dbReference type="InterPro" id="IPR027383">
    <property type="entry name" value="Znf_put"/>
</dbReference>
<organism evidence="3 4">
    <name type="scientific">Gimesia aquarii</name>
    <dbReference type="NCBI Taxonomy" id="2527964"/>
    <lineage>
        <taxon>Bacteria</taxon>
        <taxon>Pseudomonadati</taxon>
        <taxon>Planctomycetota</taxon>
        <taxon>Planctomycetia</taxon>
        <taxon>Planctomycetales</taxon>
        <taxon>Planctomycetaceae</taxon>
        <taxon>Gimesia</taxon>
    </lineage>
</organism>
<keyword evidence="1" id="KW-0812">Transmembrane</keyword>
<feature type="domain" description="Putative zinc-finger" evidence="2">
    <location>
        <begin position="90"/>
        <end position="124"/>
    </location>
</feature>
<evidence type="ECO:0000256" key="1">
    <source>
        <dbReference type="SAM" id="Phobius"/>
    </source>
</evidence>
<gene>
    <name evidence="3" type="ORF">V144x_57980</name>
</gene>
<proteinExistence type="predicted"/>
<reference evidence="3 4" key="1">
    <citation type="submission" date="2019-03" db="EMBL/GenBank/DDBJ databases">
        <title>Deep-cultivation of Planctomycetes and their phenomic and genomic characterization uncovers novel biology.</title>
        <authorList>
            <person name="Wiegand S."/>
            <person name="Jogler M."/>
            <person name="Boedeker C."/>
            <person name="Pinto D."/>
            <person name="Vollmers J."/>
            <person name="Rivas-Marin E."/>
            <person name="Kohn T."/>
            <person name="Peeters S.H."/>
            <person name="Heuer A."/>
            <person name="Rast P."/>
            <person name="Oberbeckmann S."/>
            <person name="Bunk B."/>
            <person name="Jeske O."/>
            <person name="Meyerdierks A."/>
            <person name="Storesund J.E."/>
            <person name="Kallscheuer N."/>
            <person name="Luecker S."/>
            <person name="Lage O.M."/>
            <person name="Pohl T."/>
            <person name="Merkel B.J."/>
            <person name="Hornburger P."/>
            <person name="Mueller R.-W."/>
            <person name="Bruemmer F."/>
            <person name="Labrenz M."/>
            <person name="Spormann A.M."/>
            <person name="Op den Camp H."/>
            <person name="Overmann J."/>
            <person name="Amann R."/>
            <person name="Jetten M.S.M."/>
            <person name="Mascher T."/>
            <person name="Medema M.H."/>
            <person name="Devos D.P."/>
            <person name="Kaster A.-K."/>
            <person name="Ovreas L."/>
            <person name="Rohde M."/>
            <person name="Galperin M.Y."/>
            <person name="Jogler C."/>
        </authorList>
    </citation>
    <scope>NUCLEOTIDE SEQUENCE [LARGE SCALE GENOMIC DNA]</scope>
    <source>
        <strain evidence="3 4">V144</strain>
    </source>
</reference>
<dbReference type="Gene3D" id="1.10.10.1320">
    <property type="entry name" value="Anti-sigma factor, zinc-finger domain"/>
    <property type="match status" value="1"/>
</dbReference>
<keyword evidence="1" id="KW-1133">Transmembrane helix</keyword>
<dbReference type="Pfam" id="PF13490">
    <property type="entry name" value="zf-HC2"/>
    <property type="match status" value="1"/>
</dbReference>
<dbReference type="RefSeq" id="WP_144990507.1">
    <property type="nucleotide sequence ID" value="NZ_CP037920.1"/>
</dbReference>
<sequence>MNKNNPTEQHQDSETKWQPCASGDLSQFVSVMKKRKQISRFITGAEIVTACLIIGMVGFFGMNQLSGPSSQTIQVSTEDSEKFCPGGIYCPEVIDHAKDYVSNLLDQELTQKIEAHLVNCPHCQKKVDQLRANMDNNAADQKAALLKQAKWEAYLLALNQ</sequence>
<dbReference type="AlphaFoldDB" id="A0A517W4V3"/>
<name>A0A517W4V3_9PLAN</name>
<accession>A0A517W4V3</accession>
<evidence type="ECO:0000259" key="2">
    <source>
        <dbReference type="Pfam" id="PF13490"/>
    </source>
</evidence>
<feature type="transmembrane region" description="Helical" evidence="1">
    <location>
        <begin position="41"/>
        <end position="62"/>
    </location>
</feature>
<dbReference type="EMBL" id="CP037920">
    <property type="protein sequence ID" value="QDU00285.1"/>
    <property type="molecule type" value="Genomic_DNA"/>
</dbReference>
<keyword evidence="1" id="KW-0472">Membrane</keyword>
<dbReference type="KEGG" id="gaw:V144x_57980"/>
<protein>
    <recommendedName>
        <fullName evidence="2">Putative zinc-finger domain-containing protein</fullName>
    </recommendedName>
</protein>